<dbReference type="Pfam" id="PF04055">
    <property type="entry name" value="Radical_SAM"/>
    <property type="match status" value="1"/>
</dbReference>
<dbReference type="Pfam" id="PF06969">
    <property type="entry name" value="HemN_C"/>
    <property type="match status" value="1"/>
</dbReference>
<reference evidence="18 19" key="1">
    <citation type="journal article" date="2016" name="Nat. Commun.">
        <title>Thousands of microbial genomes shed light on interconnected biogeochemical processes in an aquifer system.</title>
        <authorList>
            <person name="Anantharaman K."/>
            <person name="Brown C.T."/>
            <person name="Hug L.A."/>
            <person name="Sharon I."/>
            <person name="Castelle C.J."/>
            <person name="Probst A.J."/>
            <person name="Thomas B.C."/>
            <person name="Singh A."/>
            <person name="Wilkins M.J."/>
            <person name="Karaoz U."/>
            <person name="Brodie E.L."/>
            <person name="Williams K.H."/>
            <person name="Hubbard S.S."/>
            <person name="Banfield J.F."/>
        </authorList>
    </citation>
    <scope>NUCLEOTIDE SEQUENCE [LARGE SCALE GENOMIC DNA]</scope>
</reference>
<evidence type="ECO:0000256" key="8">
    <source>
        <dbReference type="ARBA" id="ARBA00022723"/>
    </source>
</evidence>
<evidence type="ECO:0000256" key="5">
    <source>
        <dbReference type="ARBA" id="ARBA00022485"/>
    </source>
</evidence>
<feature type="binding site" evidence="15">
    <location>
        <position position="113"/>
    </location>
    <ligand>
        <name>S-adenosyl-L-methionine</name>
        <dbReference type="ChEBI" id="CHEBI:59789"/>
        <label>1</label>
    </ligand>
</feature>
<keyword evidence="5 14" id="KW-0004">4Fe-4S</keyword>
<dbReference type="SMART" id="SM00729">
    <property type="entry name" value="Elp3"/>
    <property type="match status" value="1"/>
</dbReference>
<dbReference type="InterPro" id="IPR004558">
    <property type="entry name" value="Coprogen_oxidase_HemN"/>
</dbReference>
<feature type="binding site" evidence="15">
    <location>
        <position position="185"/>
    </location>
    <ligand>
        <name>S-adenosyl-L-methionine</name>
        <dbReference type="ChEBI" id="CHEBI:59789"/>
        <label>2</label>
    </ligand>
</feature>
<dbReference type="InterPro" id="IPR010723">
    <property type="entry name" value="HemN_C"/>
</dbReference>
<dbReference type="PANTHER" id="PTHR13932:SF6">
    <property type="entry name" value="OXYGEN-INDEPENDENT COPROPORPHYRINOGEN III OXIDASE"/>
    <property type="match status" value="1"/>
</dbReference>
<evidence type="ECO:0000256" key="14">
    <source>
        <dbReference type="PIRNR" id="PIRNR000167"/>
    </source>
</evidence>
<evidence type="ECO:0000256" key="15">
    <source>
        <dbReference type="PIRSR" id="PIRSR000167-1"/>
    </source>
</evidence>
<dbReference type="Gene3D" id="1.10.10.920">
    <property type="match status" value="1"/>
</dbReference>
<organism evidence="18 19">
    <name type="scientific">Candidatus Lambdaproteobacteria bacterium RIFOXYD2_FULL_56_26</name>
    <dbReference type="NCBI Taxonomy" id="1817773"/>
    <lineage>
        <taxon>Bacteria</taxon>
        <taxon>Pseudomonadati</taxon>
        <taxon>Pseudomonadota</taxon>
        <taxon>Candidatus Lambdaproteobacteria</taxon>
    </lineage>
</organism>
<evidence type="ECO:0000256" key="10">
    <source>
        <dbReference type="ARBA" id="ARBA00023004"/>
    </source>
</evidence>
<proteinExistence type="inferred from homology"/>
<feature type="binding site" evidence="15">
    <location>
        <begin position="68"/>
        <end position="70"/>
    </location>
    <ligand>
        <name>S-adenosyl-L-methionine</name>
        <dbReference type="ChEBI" id="CHEBI:59789"/>
        <label>2</label>
    </ligand>
</feature>
<dbReference type="EC" id="1.3.98.3" evidence="14"/>
<keyword evidence="6 14" id="KW-0963">Cytoplasm</keyword>
<comment type="similarity">
    <text evidence="3 14">Belongs to the anaerobic coproporphyrinogen-III oxidase family.</text>
</comment>
<dbReference type="GO" id="GO:0004109">
    <property type="term" value="F:coproporphyrinogen oxidase activity"/>
    <property type="evidence" value="ECO:0007669"/>
    <property type="project" value="InterPro"/>
</dbReference>
<evidence type="ECO:0000256" key="7">
    <source>
        <dbReference type="ARBA" id="ARBA00022691"/>
    </source>
</evidence>
<feature type="binding site" evidence="16">
    <location>
        <position position="69"/>
    </location>
    <ligand>
        <name>[4Fe-4S] cluster</name>
        <dbReference type="ChEBI" id="CHEBI:49883"/>
        <note>4Fe-4S-S-AdoMet</note>
    </ligand>
</feature>
<comment type="subcellular location">
    <subcellularLocation>
        <location evidence="1 14">Cytoplasm</location>
    </subcellularLocation>
</comment>
<evidence type="ECO:0000313" key="18">
    <source>
        <dbReference type="EMBL" id="OGH04824.1"/>
    </source>
</evidence>
<feature type="binding site" evidence="15">
    <location>
        <position position="330"/>
    </location>
    <ligand>
        <name>S-adenosyl-L-methionine</name>
        <dbReference type="ChEBI" id="CHEBI:59789"/>
        <label>1</label>
    </ligand>
</feature>
<dbReference type="CDD" id="cd01335">
    <property type="entry name" value="Radical_SAM"/>
    <property type="match status" value="1"/>
</dbReference>
<dbReference type="PANTHER" id="PTHR13932">
    <property type="entry name" value="COPROPORPHYRINIGEN III OXIDASE"/>
    <property type="match status" value="1"/>
</dbReference>
<dbReference type="EMBL" id="MFNF01000001">
    <property type="protein sequence ID" value="OGH04824.1"/>
    <property type="molecule type" value="Genomic_DNA"/>
</dbReference>
<evidence type="ECO:0000256" key="4">
    <source>
        <dbReference type="ARBA" id="ARBA00011245"/>
    </source>
</evidence>
<evidence type="ECO:0000256" key="12">
    <source>
        <dbReference type="ARBA" id="ARBA00023244"/>
    </source>
</evidence>
<evidence type="ECO:0000256" key="13">
    <source>
        <dbReference type="ARBA" id="ARBA00048321"/>
    </source>
</evidence>
<name>A0A1F6H3E9_9PROT</name>
<accession>A0A1F6H3E9</accession>
<dbReference type="GO" id="GO:0051539">
    <property type="term" value="F:4 iron, 4 sulfur cluster binding"/>
    <property type="evidence" value="ECO:0007669"/>
    <property type="project" value="UniProtKB-KW"/>
</dbReference>
<comment type="pathway">
    <text evidence="2 14">Porphyrin-containing compound metabolism; protoporphyrin-IX biosynthesis; protoporphyrinogen-IX from coproporphyrinogen-III (AdoMet route): step 1/1.</text>
</comment>
<feature type="binding site" evidence="16">
    <location>
        <position position="62"/>
    </location>
    <ligand>
        <name>[4Fe-4S] cluster</name>
        <dbReference type="ChEBI" id="CHEBI:49883"/>
        <note>4Fe-4S-S-AdoMet</note>
    </ligand>
</feature>
<dbReference type="AlphaFoldDB" id="A0A1F6H3E9"/>
<evidence type="ECO:0000256" key="16">
    <source>
        <dbReference type="PIRSR" id="PIRSR000167-2"/>
    </source>
</evidence>
<keyword evidence="12 14" id="KW-0627">Porphyrin biosynthesis</keyword>
<feature type="binding site" evidence="15">
    <location>
        <position position="56"/>
    </location>
    <ligand>
        <name>S-adenosyl-L-methionine</name>
        <dbReference type="ChEBI" id="CHEBI:59789"/>
        <label>1</label>
    </ligand>
</feature>
<dbReference type="GO" id="GO:0051989">
    <property type="term" value="F:coproporphyrinogen dehydrogenase activity"/>
    <property type="evidence" value="ECO:0007669"/>
    <property type="project" value="UniProtKB-EC"/>
</dbReference>
<keyword evidence="10 14" id="KW-0408">Iron</keyword>
<evidence type="ECO:0000256" key="6">
    <source>
        <dbReference type="ARBA" id="ARBA00022490"/>
    </source>
</evidence>
<comment type="catalytic activity">
    <reaction evidence="13 14">
        <text>coproporphyrinogen III + 2 S-adenosyl-L-methionine = protoporphyrinogen IX + 2 5'-deoxyadenosine + 2 L-methionine + 2 CO2</text>
        <dbReference type="Rhea" id="RHEA:15425"/>
        <dbReference type="ChEBI" id="CHEBI:16526"/>
        <dbReference type="ChEBI" id="CHEBI:17319"/>
        <dbReference type="ChEBI" id="CHEBI:57307"/>
        <dbReference type="ChEBI" id="CHEBI:57309"/>
        <dbReference type="ChEBI" id="CHEBI:57844"/>
        <dbReference type="ChEBI" id="CHEBI:59789"/>
        <dbReference type="EC" id="1.3.98.3"/>
    </reaction>
</comment>
<dbReference type="UniPathway" id="UPA00251">
    <property type="reaction ID" value="UER00323"/>
</dbReference>
<dbReference type="GO" id="GO:0005737">
    <property type="term" value="C:cytoplasm"/>
    <property type="evidence" value="ECO:0007669"/>
    <property type="project" value="UniProtKB-SubCell"/>
</dbReference>
<comment type="caution">
    <text evidence="18">The sequence shown here is derived from an EMBL/GenBank/DDBJ whole genome shotgun (WGS) entry which is preliminary data.</text>
</comment>
<dbReference type="InterPro" id="IPR034505">
    <property type="entry name" value="Coproporphyrinogen-III_oxidase"/>
</dbReference>
<dbReference type="InterPro" id="IPR013785">
    <property type="entry name" value="Aldolase_TIM"/>
</dbReference>
<protein>
    <recommendedName>
        <fullName evidence="14">Coproporphyrinogen-III oxidase</fullName>
        <ecNumber evidence="14">1.3.98.3</ecNumber>
    </recommendedName>
</protein>
<evidence type="ECO:0000256" key="1">
    <source>
        <dbReference type="ARBA" id="ARBA00004496"/>
    </source>
</evidence>
<dbReference type="SFLD" id="SFLDG01082">
    <property type="entry name" value="B12-binding_domain_containing"/>
    <property type="match status" value="1"/>
</dbReference>
<comment type="cofactor">
    <cofactor evidence="14 16">
        <name>[4Fe-4S] cluster</name>
        <dbReference type="ChEBI" id="CHEBI:49883"/>
    </cofactor>
    <text evidence="14 16">Binds 1 [4Fe-4S] cluster. The cluster is coordinated with 3 cysteines and an exchangeable S-adenosyl-L-methionine.</text>
</comment>
<dbReference type="SFLD" id="SFLDG01065">
    <property type="entry name" value="anaerobic_coproporphyrinogen-I"/>
    <property type="match status" value="1"/>
</dbReference>
<evidence type="ECO:0000313" key="19">
    <source>
        <dbReference type="Proteomes" id="UP000177583"/>
    </source>
</evidence>
<feature type="binding site" evidence="15">
    <location>
        <position position="210"/>
    </location>
    <ligand>
        <name>S-adenosyl-L-methionine</name>
        <dbReference type="ChEBI" id="CHEBI:59789"/>
        <label>2</label>
    </ligand>
</feature>
<keyword evidence="8 14" id="KW-0479">Metal-binding</keyword>
<keyword evidence="9 14" id="KW-0560">Oxidoreductase</keyword>
<feature type="binding site" evidence="15">
    <location>
        <position position="173"/>
    </location>
    <ligand>
        <name>S-adenosyl-L-methionine</name>
        <dbReference type="ChEBI" id="CHEBI:59789"/>
        <label>2</label>
    </ligand>
</feature>
<dbReference type="NCBIfam" id="TIGR00538">
    <property type="entry name" value="hemN"/>
    <property type="match status" value="1"/>
</dbReference>
<dbReference type="Gene3D" id="3.20.20.70">
    <property type="entry name" value="Aldolase class I"/>
    <property type="match status" value="1"/>
</dbReference>
<gene>
    <name evidence="18" type="ORF">A2557_07510</name>
</gene>
<evidence type="ECO:0000256" key="2">
    <source>
        <dbReference type="ARBA" id="ARBA00004785"/>
    </source>
</evidence>
<comment type="subunit">
    <text evidence="4">Monomer.</text>
</comment>
<dbReference type="PROSITE" id="PS51918">
    <property type="entry name" value="RADICAL_SAM"/>
    <property type="match status" value="1"/>
</dbReference>
<feature type="binding site" evidence="15">
    <location>
        <begin position="114"/>
        <end position="115"/>
    </location>
    <ligand>
        <name>S-adenosyl-L-methionine</name>
        <dbReference type="ChEBI" id="CHEBI:59789"/>
        <label>2</label>
    </ligand>
</feature>
<feature type="binding site" evidence="15">
    <location>
        <position position="244"/>
    </location>
    <ligand>
        <name>S-adenosyl-L-methionine</name>
        <dbReference type="ChEBI" id="CHEBI:59789"/>
        <label>2</label>
    </ligand>
</feature>
<dbReference type="SFLD" id="SFLDS00029">
    <property type="entry name" value="Radical_SAM"/>
    <property type="match status" value="1"/>
</dbReference>
<feature type="domain" description="Radical SAM core" evidence="17">
    <location>
        <begin position="47"/>
        <end position="284"/>
    </location>
</feature>
<feature type="binding site" evidence="15">
    <location>
        <position position="146"/>
    </location>
    <ligand>
        <name>S-adenosyl-L-methionine</name>
        <dbReference type="ChEBI" id="CHEBI:59789"/>
        <label>1</label>
    </ligand>
</feature>
<dbReference type="InterPro" id="IPR058240">
    <property type="entry name" value="rSAM_sf"/>
</dbReference>
<dbReference type="SUPFAM" id="SSF102114">
    <property type="entry name" value="Radical SAM enzymes"/>
    <property type="match status" value="1"/>
</dbReference>
<evidence type="ECO:0000256" key="3">
    <source>
        <dbReference type="ARBA" id="ARBA00005493"/>
    </source>
</evidence>
<feature type="binding site" evidence="16">
    <location>
        <position position="66"/>
    </location>
    <ligand>
        <name>[4Fe-4S] cluster</name>
        <dbReference type="ChEBI" id="CHEBI:49883"/>
        <note>4Fe-4S-S-AdoMet</note>
    </ligand>
</feature>
<dbReference type="Proteomes" id="UP000177583">
    <property type="component" value="Unassembled WGS sequence"/>
</dbReference>
<sequence length="459" mass="52245">MNHDYQIPDRLIQKYNVNGPRYTSYPTAPVWGPVDSQTQHGWFLELAKSPRPLSLYFHIPFCQERCSYCGCNTMITQNHGKATEYVTYLLKELDHLASYGLGHKQVRQIHFGGGTPTFLKDEEFGQILGKVRELFSFEPNAELAIEVDPCSTHEGQMEMLAALGFNRLSLGLQDFNPKVQQAVNRIQSLEITKKHIDLARTLGFSGVNLDLMYGLPHQTLETMKVTLDQVISLNPDRLALYNFAYLPEQLPHQKLIHPEDLPDEKTKLAIFFEAIQRFTQAGYEYIGMDHFAKSTDELSVAQKSRQLYRNFMGYSPKSGVDLVGVGITSIGETETYFLQNEKSLPEYQKAIATSGLAGKRGIQLSLDDRIRKWTIIRLICHFYLDFEEFAQAFGQDFPTYFKTELDGLGDMVEEGLLELGAGHIQVKPWGKILVRNICMRFDAYLTGKEAPKVKFSKTI</sequence>
<keyword evidence="11 14" id="KW-0411">Iron-sulfur</keyword>
<evidence type="ECO:0000256" key="9">
    <source>
        <dbReference type="ARBA" id="ARBA00023002"/>
    </source>
</evidence>
<keyword evidence="7 14" id="KW-0949">S-adenosyl-L-methionine</keyword>
<evidence type="ECO:0000256" key="11">
    <source>
        <dbReference type="ARBA" id="ARBA00023014"/>
    </source>
</evidence>
<dbReference type="GO" id="GO:0006782">
    <property type="term" value="P:protoporphyrinogen IX biosynthetic process"/>
    <property type="evidence" value="ECO:0007669"/>
    <property type="project" value="UniProtKB-UniPathway"/>
</dbReference>
<dbReference type="PIRSF" id="PIRSF000167">
    <property type="entry name" value="HemN"/>
    <property type="match status" value="1"/>
</dbReference>
<dbReference type="GO" id="GO:0046872">
    <property type="term" value="F:metal ion binding"/>
    <property type="evidence" value="ECO:0007669"/>
    <property type="project" value="UniProtKB-KW"/>
</dbReference>
<dbReference type="InterPro" id="IPR006638">
    <property type="entry name" value="Elp3/MiaA/NifB-like_rSAM"/>
</dbReference>
<dbReference type="InterPro" id="IPR007197">
    <property type="entry name" value="rSAM"/>
</dbReference>
<evidence type="ECO:0000259" key="17">
    <source>
        <dbReference type="PROSITE" id="PS51918"/>
    </source>
</evidence>